<protein>
    <submittedName>
        <fullName evidence="1">Uncharacterized protein</fullName>
    </submittedName>
</protein>
<accession>A0A7R9D9K6</accession>
<dbReference type="AlphaFoldDB" id="A0A7R9D9K6"/>
<dbReference type="EMBL" id="OC321696">
    <property type="protein sequence ID" value="CAD7410482.1"/>
    <property type="molecule type" value="Genomic_DNA"/>
</dbReference>
<name>A0A7R9D9K6_TIMCR</name>
<gene>
    <name evidence="1" type="ORF">TCEB3V08_LOCUS10517</name>
</gene>
<proteinExistence type="predicted"/>
<sequence>MVQGQSEMEVFYPTNRATGWKLLMRRRRSYLCASKSSRFARHSAHESCVATLNFTTSETLVWLNLLSEWQLYQVELDEKIIELM</sequence>
<evidence type="ECO:0000313" key="1">
    <source>
        <dbReference type="EMBL" id="CAD7410482.1"/>
    </source>
</evidence>
<organism evidence="1">
    <name type="scientific">Timema cristinae</name>
    <name type="common">Walking stick</name>
    <dbReference type="NCBI Taxonomy" id="61476"/>
    <lineage>
        <taxon>Eukaryota</taxon>
        <taxon>Metazoa</taxon>
        <taxon>Ecdysozoa</taxon>
        <taxon>Arthropoda</taxon>
        <taxon>Hexapoda</taxon>
        <taxon>Insecta</taxon>
        <taxon>Pterygota</taxon>
        <taxon>Neoptera</taxon>
        <taxon>Polyneoptera</taxon>
        <taxon>Phasmatodea</taxon>
        <taxon>Timematodea</taxon>
        <taxon>Timematoidea</taxon>
        <taxon>Timematidae</taxon>
        <taxon>Timema</taxon>
    </lineage>
</organism>
<reference evidence="1" key="1">
    <citation type="submission" date="2020-11" db="EMBL/GenBank/DDBJ databases">
        <authorList>
            <person name="Tran Van P."/>
        </authorList>
    </citation>
    <scope>NUCLEOTIDE SEQUENCE</scope>
</reference>